<dbReference type="InterPro" id="IPR050596">
    <property type="entry name" value="AspAT/PAT-like"/>
</dbReference>
<dbReference type="InterPro" id="IPR004839">
    <property type="entry name" value="Aminotransferase_I/II_large"/>
</dbReference>
<feature type="domain" description="Aminotransferase class I/classII large" evidence="6">
    <location>
        <begin position="40"/>
        <end position="419"/>
    </location>
</feature>
<reference evidence="7 8" key="1">
    <citation type="submission" date="2022-10" db="EMBL/GenBank/DDBJ databases">
        <title>Janthinobacterium sp. hw3 Genome sequencing.</title>
        <authorList>
            <person name="Park S."/>
        </authorList>
    </citation>
    <scope>NUCLEOTIDE SEQUENCE [LARGE SCALE GENOMIC DNA]</scope>
    <source>
        <strain evidence="8">hw3</strain>
    </source>
</reference>
<gene>
    <name evidence="7" type="ORF">OIK44_18600</name>
</gene>
<comment type="similarity">
    <text evidence="2">Belongs to the class-I pyridoxal-phosphate-dependent aminotransferase family.</text>
</comment>
<evidence type="ECO:0000256" key="1">
    <source>
        <dbReference type="ARBA" id="ARBA00001933"/>
    </source>
</evidence>
<dbReference type="InterPro" id="IPR015424">
    <property type="entry name" value="PyrdxlP-dep_Trfase"/>
</dbReference>
<keyword evidence="3 7" id="KW-0032">Aminotransferase</keyword>
<name>A0ABT5K5A0_9BURK</name>
<dbReference type="Proteomes" id="UP001221208">
    <property type="component" value="Unassembled WGS sequence"/>
</dbReference>
<dbReference type="Gene3D" id="3.90.1150.10">
    <property type="entry name" value="Aspartate Aminotransferase, domain 1"/>
    <property type="match status" value="1"/>
</dbReference>
<dbReference type="InterPro" id="IPR015421">
    <property type="entry name" value="PyrdxlP-dep_Trfase_major"/>
</dbReference>
<evidence type="ECO:0000256" key="2">
    <source>
        <dbReference type="ARBA" id="ARBA00007441"/>
    </source>
</evidence>
<protein>
    <submittedName>
        <fullName evidence="7">Pyridoxal phosphate-dependent aminotransferase</fullName>
    </submittedName>
</protein>
<dbReference type="PANTHER" id="PTHR46383:SF1">
    <property type="entry name" value="ASPARTATE AMINOTRANSFERASE"/>
    <property type="match status" value="1"/>
</dbReference>
<evidence type="ECO:0000256" key="5">
    <source>
        <dbReference type="ARBA" id="ARBA00022898"/>
    </source>
</evidence>
<keyword evidence="5" id="KW-0663">Pyridoxal phosphate</keyword>
<evidence type="ECO:0000259" key="6">
    <source>
        <dbReference type="Pfam" id="PF00155"/>
    </source>
</evidence>
<comment type="caution">
    <text evidence="7">The sequence shown here is derived from an EMBL/GenBank/DDBJ whole genome shotgun (WGS) entry which is preliminary data.</text>
</comment>
<dbReference type="InterPro" id="IPR015422">
    <property type="entry name" value="PyrdxlP-dep_Trfase_small"/>
</dbReference>
<organism evidence="7 8">
    <name type="scientific">Janthinobacterium fluminis</name>
    <dbReference type="NCBI Taxonomy" id="2987524"/>
    <lineage>
        <taxon>Bacteria</taxon>
        <taxon>Pseudomonadati</taxon>
        <taxon>Pseudomonadota</taxon>
        <taxon>Betaproteobacteria</taxon>
        <taxon>Burkholderiales</taxon>
        <taxon>Oxalobacteraceae</taxon>
        <taxon>Janthinobacterium</taxon>
    </lineage>
</organism>
<keyword evidence="4" id="KW-0808">Transferase</keyword>
<evidence type="ECO:0000313" key="8">
    <source>
        <dbReference type="Proteomes" id="UP001221208"/>
    </source>
</evidence>
<dbReference type="EMBL" id="JAQQXR010000007">
    <property type="protein sequence ID" value="MDC8759598.1"/>
    <property type="molecule type" value="Genomic_DNA"/>
</dbReference>
<dbReference type="CDD" id="cd00609">
    <property type="entry name" value="AAT_like"/>
    <property type="match status" value="1"/>
</dbReference>
<sequence>MTEVKNSVFSDVALSIGESITHGTRMRIAQLNAGYAEDNKIIDLSIGTLDTPTDLYVDNGVIDFIKSKPDLIHQFAPVKGFDFLLESISKRVERLQHIVYDPAKEIMVTPGGIKGSLAVVFHTMLNPGDEVILPLPNWPHYADMVHLHGGTPVFVQSKQFLEKGLDPADLDGAITGKTKLLILGDCINPTGKVYTTEELLALAKVVAKHNINRAKDGLSPIFVVYDCPYEAHVLENKPQAFASLALDNYLLKDNVITVTGPGKTYGMHGDRIGYICGPSAFIDVAANVQVNLNSFACTYGQVACFYATHEKMDSVAVSRATHARQNTLKMIALLRSYDLSVHIPQGGYFIFVDLSSYAEKYNKIGMKSADQFLLEKARVATISGEHFAEGYAHASAYKDFVRMNCGRNMETLAQAAQRIKTSLAELN</sequence>
<accession>A0ABT5K5A0</accession>
<comment type="cofactor">
    <cofactor evidence="1">
        <name>pyridoxal 5'-phosphate</name>
        <dbReference type="ChEBI" id="CHEBI:597326"/>
    </cofactor>
</comment>
<proteinExistence type="inferred from homology"/>
<keyword evidence="8" id="KW-1185">Reference proteome</keyword>
<evidence type="ECO:0000256" key="4">
    <source>
        <dbReference type="ARBA" id="ARBA00022679"/>
    </source>
</evidence>
<dbReference type="Pfam" id="PF00155">
    <property type="entry name" value="Aminotran_1_2"/>
    <property type="match status" value="1"/>
</dbReference>
<dbReference type="GO" id="GO:0008483">
    <property type="term" value="F:transaminase activity"/>
    <property type="evidence" value="ECO:0007669"/>
    <property type="project" value="UniProtKB-KW"/>
</dbReference>
<evidence type="ECO:0000313" key="7">
    <source>
        <dbReference type="EMBL" id="MDC8759598.1"/>
    </source>
</evidence>
<evidence type="ECO:0000256" key="3">
    <source>
        <dbReference type="ARBA" id="ARBA00022576"/>
    </source>
</evidence>
<dbReference type="PANTHER" id="PTHR46383">
    <property type="entry name" value="ASPARTATE AMINOTRANSFERASE"/>
    <property type="match status" value="1"/>
</dbReference>
<dbReference type="SUPFAM" id="SSF53383">
    <property type="entry name" value="PLP-dependent transferases"/>
    <property type="match status" value="1"/>
</dbReference>
<dbReference type="Gene3D" id="3.40.640.10">
    <property type="entry name" value="Type I PLP-dependent aspartate aminotransferase-like (Major domain)"/>
    <property type="match status" value="1"/>
</dbReference>